<gene>
    <name evidence="2" type="ORF">NONO_c44410</name>
</gene>
<dbReference type="SMART" id="SM00587">
    <property type="entry name" value="CHK"/>
    <property type="match status" value="1"/>
</dbReference>
<evidence type="ECO:0000313" key="3">
    <source>
        <dbReference type="Proteomes" id="UP000019150"/>
    </source>
</evidence>
<name>W5TIQ3_9NOCA</name>
<dbReference type="InterPro" id="IPR015897">
    <property type="entry name" value="CHK_kinase-like"/>
</dbReference>
<dbReference type="Proteomes" id="UP000019150">
    <property type="component" value="Chromosome"/>
</dbReference>
<organism evidence="2 3">
    <name type="scientific">Nocardia nova SH22a</name>
    <dbReference type="NCBI Taxonomy" id="1415166"/>
    <lineage>
        <taxon>Bacteria</taxon>
        <taxon>Bacillati</taxon>
        <taxon>Actinomycetota</taxon>
        <taxon>Actinomycetes</taxon>
        <taxon>Mycobacteriales</taxon>
        <taxon>Nocardiaceae</taxon>
        <taxon>Nocardia</taxon>
    </lineage>
</organism>
<reference evidence="2 3" key="1">
    <citation type="journal article" date="2014" name="Appl. Environ. Microbiol.">
        <title>Insights into the Microbial Degradation of Rubber and Gutta-Percha by Analysis of the Complete Genome of Nocardia nova SH22a.</title>
        <authorList>
            <person name="Luo Q."/>
            <person name="Hiessl S."/>
            <person name="Poehlein A."/>
            <person name="Daniel R."/>
            <person name="Steinbuchel A."/>
        </authorList>
    </citation>
    <scope>NUCLEOTIDE SEQUENCE [LARGE SCALE GENOMIC DNA]</scope>
    <source>
        <strain evidence="2">SH22a</strain>
    </source>
</reference>
<dbReference type="Pfam" id="PF02958">
    <property type="entry name" value="EcKL"/>
    <property type="match status" value="1"/>
</dbReference>
<dbReference type="HOGENOM" id="CLU_061751_0_0_11"/>
<dbReference type="InterPro" id="IPR004119">
    <property type="entry name" value="EcKL"/>
</dbReference>
<dbReference type="EMBL" id="CP006850">
    <property type="protein sequence ID" value="AHH19225.1"/>
    <property type="molecule type" value="Genomic_DNA"/>
</dbReference>
<sequence>MAATAGVVADPDRISPEWLSAALSAPVREVTVTPVGTGQIGSVFRLEITGATGPQRLMAKLPAADPAARTMLAGPYRQEVRFYTEIAPTVAVRVPACHYAEFTGDGAEFTLLLEDLAPACQGDQLSGCTIGQARAAVRNLAGLHGPRWCDPALEAIEGLGINGPSEAGMLAEFYGPATEIFLDRLGDSLAPQDHDTLRACVPGIAEWLLAAPQRFAPTHGDYRLDNLMFAPASDSGDAEVWAVDWQTVGLGLPARDLSYFIATSLEPEQRRAHEEELVETYWRALGEHGVTGYTLEQCRDDYGFALIQGPLVAVLGAAYGSPTPRGDRMFTTMVRRSCAAIREWDALSRRPG</sequence>
<evidence type="ECO:0000313" key="2">
    <source>
        <dbReference type="EMBL" id="AHH19225.1"/>
    </source>
</evidence>
<dbReference type="STRING" id="1415166.NONO_c44410"/>
<protein>
    <recommendedName>
        <fullName evidence="1">CHK kinase-like domain-containing protein</fullName>
    </recommendedName>
</protein>
<dbReference type="eggNOG" id="COG3173">
    <property type="taxonomic scope" value="Bacteria"/>
</dbReference>
<dbReference type="PATRIC" id="fig|1415166.3.peg.4561"/>
<feature type="domain" description="CHK kinase-like" evidence="1">
    <location>
        <begin position="111"/>
        <end position="291"/>
    </location>
</feature>
<dbReference type="RefSeq" id="WP_025350632.1">
    <property type="nucleotide sequence ID" value="NZ_CP006850.1"/>
</dbReference>
<accession>W5TIQ3</accession>
<proteinExistence type="predicted"/>
<dbReference type="SUPFAM" id="SSF56112">
    <property type="entry name" value="Protein kinase-like (PK-like)"/>
    <property type="match status" value="1"/>
</dbReference>
<dbReference type="PANTHER" id="PTHR11012:SF30">
    <property type="entry name" value="PROTEIN KINASE-LIKE DOMAIN-CONTAINING"/>
    <property type="match status" value="1"/>
</dbReference>
<dbReference type="OrthoDB" id="115252at2"/>
<dbReference type="PANTHER" id="PTHR11012">
    <property type="entry name" value="PROTEIN KINASE-LIKE DOMAIN-CONTAINING"/>
    <property type="match status" value="1"/>
</dbReference>
<dbReference type="AlphaFoldDB" id="W5TIQ3"/>
<dbReference type="Gene3D" id="3.90.1200.10">
    <property type="match status" value="1"/>
</dbReference>
<keyword evidence="3" id="KW-1185">Reference proteome</keyword>
<dbReference type="KEGG" id="nno:NONO_c44410"/>
<evidence type="ECO:0000259" key="1">
    <source>
        <dbReference type="SMART" id="SM00587"/>
    </source>
</evidence>
<dbReference type="InterPro" id="IPR011009">
    <property type="entry name" value="Kinase-like_dom_sf"/>
</dbReference>